<evidence type="ECO:0000313" key="6">
    <source>
        <dbReference type="Proteomes" id="UP000607559"/>
    </source>
</evidence>
<protein>
    <submittedName>
        <fullName evidence="5">2-dehydro-3-deoxygluconokinase</fullName>
    </submittedName>
</protein>
<organism evidence="5 6">
    <name type="scientific">Puia dinghuensis</name>
    <dbReference type="NCBI Taxonomy" id="1792502"/>
    <lineage>
        <taxon>Bacteria</taxon>
        <taxon>Pseudomonadati</taxon>
        <taxon>Bacteroidota</taxon>
        <taxon>Chitinophagia</taxon>
        <taxon>Chitinophagales</taxon>
        <taxon>Chitinophagaceae</taxon>
        <taxon>Puia</taxon>
    </lineage>
</organism>
<dbReference type="PANTHER" id="PTHR43320:SF2">
    <property type="entry name" value="2-DEHYDRO-3-DEOXYGLUCONOKINASE_2-DEHYDRO-3-DEOXYGALACTONOKINASE"/>
    <property type="match status" value="1"/>
</dbReference>
<comment type="caution">
    <text evidence="5">The sequence shown here is derived from an EMBL/GenBank/DDBJ whole genome shotgun (WGS) entry which is preliminary data.</text>
</comment>
<proteinExistence type="inferred from homology"/>
<dbReference type="SUPFAM" id="SSF53613">
    <property type="entry name" value="Ribokinase-like"/>
    <property type="match status" value="1"/>
</dbReference>
<dbReference type="InterPro" id="IPR029056">
    <property type="entry name" value="Ribokinase-like"/>
</dbReference>
<dbReference type="InterPro" id="IPR052700">
    <property type="entry name" value="Carb_kinase_PfkB-like"/>
</dbReference>
<dbReference type="InterPro" id="IPR011611">
    <property type="entry name" value="PfkB_dom"/>
</dbReference>
<feature type="domain" description="Carbohydrate kinase PfkB" evidence="4">
    <location>
        <begin position="20"/>
        <end position="298"/>
    </location>
</feature>
<gene>
    <name evidence="5" type="ORF">GCM10011511_08280</name>
</gene>
<keyword evidence="3" id="KW-0418">Kinase</keyword>
<dbReference type="Proteomes" id="UP000607559">
    <property type="component" value="Unassembled WGS sequence"/>
</dbReference>
<reference evidence="5" key="1">
    <citation type="journal article" date="2014" name="Int. J. Syst. Evol. Microbiol.">
        <title>Complete genome sequence of Corynebacterium casei LMG S-19264T (=DSM 44701T), isolated from a smear-ripened cheese.</title>
        <authorList>
            <consortium name="US DOE Joint Genome Institute (JGI-PGF)"/>
            <person name="Walter F."/>
            <person name="Albersmeier A."/>
            <person name="Kalinowski J."/>
            <person name="Ruckert C."/>
        </authorList>
    </citation>
    <scope>NUCLEOTIDE SEQUENCE</scope>
    <source>
        <strain evidence="5">CGMCC 1.15448</strain>
    </source>
</reference>
<keyword evidence="2" id="KW-0808">Transferase</keyword>
<evidence type="ECO:0000256" key="3">
    <source>
        <dbReference type="ARBA" id="ARBA00022777"/>
    </source>
</evidence>
<dbReference type="Pfam" id="PF00294">
    <property type="entry name" value="PfkB"/>
    <property type="match status" value="1"/>
</dbReference>
<comment type="similarity">
    <text evidence="1">Belongs to the carbohydrate kinase PfkB family.</text>
</comment>
<evidence type="ECO:0000256" key="2">
    <source>
        <dbReference type="ARBA" id="ARBA00022679"/>
    </source>
</evidence>
<evidence type="ECO:0000259" key="4">
    <source>
        <dbReference type="Pfam" id="PF00294"/>
    </source>
</evidence>
<keyword evidence="6" id="KW-1185">Reference proteome</keyword>
<evidence type="ECO:0000256" key="1">
    <source>
        <dbReference type="ARBA" id="ARBA00010688"/>
    </source>
</evidence>
<sequence>MLRLHGRQGRRFAQTDGYDAYYAGAEANACVLLARLGIGVDYVTVLPDNDIAMAGVRQLQAQGVGTDHIVYTGEKLGVYFTEQGNAIRPTRVIYDRDGSSYAKTGPGVIDWRSCLDGAAWFHWSGIAAAVSQHSAEASAEALAIAREKGVCISADFNYRTTLWKYGKHPREVMPDLLQHSTVAVADLDSAAVYYGIETDKSASFEDRFRQCSRTLKERIPPLEVLAMSFRTPHGIQHAYSGALYYKGEYYFSTVHELPFITDQIGSGDAFTAGMLYGLMRGLLPQQIIEFAVACGALKQSIAGDWALVTKSEVEQFIQHGSSGRIIR</sequence>
<evidence type="ECO:0000313" key="5">
    <source>
        <dbReference type="EMBL" id="GGA87444.1"/>
    </source>
</evidence>
<dbReference type="GO" id="GO:0016301">
    <property type="term" value="F:kinase activity"/>
    <property type="evidence" value="ECO:0007669"/>
    <property type="project" value="UniProtKB-KW"/>
</dbReference>
<accession>A0A8J2U922</accession>
<dbReference type="CDD" id="cd01166">
    <property type="entry name" value="KdgK"/>
    <property type="match status" value="1"/>
</dbReference>
<dbReference type="PANTHER" id="PTHR43320">
    <property type="entry name" value="SUGAR KINASE"/>
    <property type="match status" value="1"/>
</dbReference>
<name>A0A8J2U922_9BACT</name>
<reference evidence="5" key="2">
    <citation type="submission" date="2020-09" db="EMBL/GenBank/DDBJ databases">
        <authorList>
            <person name="Sun Q."/>
            <person name="Zhou Y."/>
        </authorList>
    </citation>
    <scope>NUCLEOTIDE SEQUENCE</scope>
    <source>
        <strain evidence="5">CGMCC 1.15448</strain>
    </source>
</reference>
<dbReference type="Gene3D" id="3.40.1190.20">
    <property type="match status" value="1"/>
</dbReference>
<dbReference type="EMBL" id="BMJC01000001">
    <property type="protein sequence ID" value="GGA87444.1"/>
    <property type="molecule type" value="Genomic_DNA"/>
</dbReference>
<dbReference type="AlphaFoldDB" id="A0A8J2U922"/>